<accession>A0A1Y1YVZ7</accession>
<dbReference type="PANTHER" id="PTHR38118:SF3">
    <property type="entry name" value="ANCHORED CELL WALL PROTEIN 11"/>
    <property type="match status" value="1"/>
</dbReference>
<protein>
    <recommendedName>
        <fullName evidence="3">DUF7707 domain-containing protein</fullName>
    </recommendedName>
</protein>
<evidence type="ECO:0000313" key="4">
    <source>
        <dbReference type="EMBL" id="ORY02171.1"/>
    </source>
</evidence>
<dbReference type="AlphaFoldDB" id="A0A1Y1YVZ7"/>
<feature type="transmembrane region" description="Helical" evidence="2">
    <location>
        <begin position="187"/>
        <end position="208"/>
    </location>
</feature>
<keyword evidence="2" id="KW-0472">Membrane</keyword>
<evidence type="ECO:0000259" key="3">
    <source>
        <dbReference type="Pfam" id="PF24808"/>
    </source>
</evidence>
<proteinExistence type="predicted"/>
<dbReference type="Pfam" id="PF24808">
    <property type="entry name" value="DUF7707"/>
    <property type="match status" value="1"/>
</dbReference>
<reference evidence="4 5" key="1">
    <citation type="submission" date="2016-07" db="EMBL/GenBank/DDBJ databases">
        <title>Pervasive Adenine N6-methylation of Active Genes in Fungi.</title>
        <authorList>
            <consortium name="DOE Joint Genome Institute"/>
            <person name="Mondo S.J."/>
            <person name="Dannebaum R.O."/>
            <person name="Kuo R.C."/>
            <person name="Labutti K."/>
            <person name="Haridas S."/>
            <person name="Kuo A."/>
            <person name="Salamov A."/>
            <person name="Ahrendt S.R."/>
            <person name="Lipzen A."/>
            <person name="Sullivan W."/>
            <person name="Andreopoulos W.B."/>
            <person name="Clum A."/>
            <person name="Lindquist E."/>
            <person name="Daum C."/>
            <person name="Ramamoorthy G.K."/>
            <person name="Gryganskyi A."/>
            <person name="Culley D."/>
            <person name="Magnuson J.K."/>
            <person name="James T.Y."/>
            <person name="O'Malley M.A."/>
            <person name="Stajich J.E."/>
            <person name="Spatafora J.W."/>
            <person name="Visel A."/>
            <person name="Grigoriev I.V."/>
        </authorList>
    </citation>
    <scope>NUCLEOTIDE SEQUENCE [LARGE SCALE GENOMIC DNA]</scope>
    <source>
        <strain evidence="4 5">CBS 115471</strain>
    </source>
</reference>
<dbReference type="InterPro" id="IPR056124">
    <property type="entry name" value="DUF7707"/>
</dbReference>
<evidence type="ECO:0000313" key="5">
    <source>
        <dbReference type="Proteomes" id="UP000193144"/>
    </source>
</evidence>
<feature type="region of interest" description="Disordered" evidence="1">
    <location>
        <begin position="115"/>
        <end position="180"/>
    </location>
</feature>
<feature type="compositionally biased region" description="Low complexity" evidence="1">
    <location>
        <begin position="140"/>
        <end position="165"/>
    </location>
</feature>
<feature type="compositionally biased region" description="Polar residues" evidence="1">
    <location>
        <begin position="312"/>
        <end position="323"/>
    </location>
</feature>
<feature type="compositionally biased region" description="Polar residues" evidence="1">
    <location>
        <begin position="115"/>
        <end position="139"/>
    </location>
</feature>
<dbReference type="EMBL" id="MCFA01000160">
    <property type="protein sequence ID" value="ORY02171.1"/>
    <property type="molecule type" value="Genomic_DNA"/>
</dbReference>
<gene>
    <name evidence="4" type="ORF">BCR34DRAFT_605652</name>
</gene>
<organism evidence="4 5">
    <name type="scientific">Clohesyomyces aquaticus</name>
    <dbReference type="NCBI Taxonomy" id="1231657"/>
    <lineage>
        <taxon>Eukaryota</taxon>
        <taxon>Fungi</taxon>
        <taxon>Dikarya</taxon>
        <taxon>Ascomycota</taxon>
        <taxon>Pezizomycotina</taxon>
        <taxon>Dothideomycetes</taxon>
        <taxon>Pleosporomycetidae</taxon>
        <taxon>Pleosporales</taxon>
        <taxon>Lindgomycetaceae</taxon>
        <taxon>Clohesyomyces</taxon>
    </lineage>
</organism>
<dbReference type="OrthoDB" id="2121879at2759"/>
<sequence length="394" mass="41383">MSARPSASATLDPNSVPSATRSQWCTSEILTCSTVCGSLGASDNTCNPNDLTYTCTCSNGVSYTLEEYSGSLPAFECQQLKSQCISDHPNDPSGQQACNSTSCGTKSAVAVSTGSATPSTSFSPLSSRATSSFTSPFRQATSSTGPTTTGRTTTGPTATGPASTSVSGTGNATPNKPSGELTTGAKAGIAVGVILLVCLIIGAFAIWWRKRKAPVTRIPLDPEGKEVVMGDNGIAPKPELGGIQVFSVGELPAHENGTSPKVHELQHPALAMLASSRTNAIPTEQNTDQPQHELPVAQTPIAQTPHIRSPIASQATPVRQQGVASPPWVTDSEGESYLAAAPVPRHDRPLSAEEIAALEEEERRIDAEIEQARRLRALQDQKLSIQQRLREAKR</sequence>
<dbReference type="STRING" id="1231657.A0A1Y1YVZ7"/>
<evidence type="ECO:0000256" key="2">
    <source>
        <dbReference type="SAM" id="Phobius"/>
    </source>
</evidence>
<feature type="region of interest" description="Disordered" evidence="1">
    <location>
        <begin position="312"/>
        <end position="331"/>
    </location>
</feature>
<dbReference type="Proteomes" id="UP000193144">
    <property type="component" value="Unassembled WGS sequence"/>
</dbReference>
<keyword evidence="2" id="KW-0812">Transmembrane</keyword>
<keyword evidence="5" id="KW-1185">Reference proteome</keyword>
<name>A0A1Y1YVZ7_9PLEO</name>
<dbReference type="PANTHER" id="PTHR38118">
    <property type="entry name" value="ANCHORED CELL WALL PROTEIN 11-RELATED"/>
    <property type="match status" value="1"/>
</dbReference>
<feature type="compositionally biased region" description="Polar residues" evidence="1">
    <location>
        <begin position="166"/>
        <end position="176"/>
    </location>
</feature>
<comment type="caution">
    <text evidence="4">The sequence shown here is derived from an EMBL/GenBank/DDBJ whole genome shotgun (WGS) entry which is preliminary data.</text>
</comment>
<evidence type="ECO:0000256" key="1">
    <source>
        <dbReference type="SAM" id="MobiDB-lite"/>
    </source>
</evidence>
<feature type="domain" description="DUF7707" evidence="3">
    <location>
        <begin position="10"/>
        <end position="107"/>
    </location>
</feature>
<keyword evidence="2" id="KW-1133">Transmembrane helix</keyword>